<dbReference type="EMBL" id="AMZH03026772">
    <property type="protein sequence ID" value="RRT34453.1"/>
    <property type="molecule type" value="Genomic_DNA"/>
</dbReference>
<dbReference type="AlphaFoldDB" id="A0A426X4P3"/>
<evidence type="ECO:0000313" key="3">
    <source>
        <dbReference type="Proteomes" id="UP000287651"/>
    </source>
</evidence>
<evidence type="ECO:0000313" key="2">
    <source>
        <dbReference type="EMBL" id="RRT34453.1"/>
    </source>
</evidence>
<evidence type="ECO:0000256" key="1">
    <source>
        <dbReference type="SAM" id="MobiDB-lite"/>
    </source>
</evidence>
<feature type="region of interest" description="Disordered" evidence="1">
    <location>
        <begin position="85"/>
        <end position="104"/>
    </location>
</feature>
<name>A0A426X4P3_ENSVE</name>
<feature type="compositionally biased region" description="Basic and acidic residues" evidence="1">
    <location>
        <begin position="85"/>
        <end position="98"/>
    </location>
</feature>
<proteinExistence type="predicted"/>
<comment type="caution">
    <text evidence="2">The sequence shown here is derived from an EMBL/GenBank/DDBJ whole genome shotgun (WGS) entry which is preliminary data.</text>
</comment>
<reference evidence="2 3" key="1">
    <citation type="journal article" date="2014" name="Agronomy (Basel)">
        <title>A Draft Genome Sequence for Ensete ventricosum, the Drought-Tolerant Tree Against Hunger.</title>
        <authorList>
            <person name="Harrison J."/>
            <person name="Moore K.A."/>
            <person name="Paszkiewicz K."/>
            <person name="Jones T."/>
            <person name="Grant M."/>
            <person name="Ambacheew D."/>
            <person name="Muzemil S."/>
            <person name="Studholme D.J."/>
        </authorList>
    </citation>
    <scope>NUCLEOTIDE SEQUENCE [LARGE SCALE GENOMIC DNA]</scope>
</reference>
<protein>
    <submittedName>
        <fullName evidence="2">Uncharacterized protein</fullName>
    </submittedName>
</protein>
<dbReference type="Proteomes" id="UP000287651">
    <property type="component" value="Unassembled WGS sequence"/>
</dbReference>
<accession>A0A426X4P3</accession>
<gene>
    <name evidence="2" type="ORF">B296_00035511</name>
</gene>
<organism evidence="2 3">
    <name type="scientific">Ensete ventricosum</name>
    <name type="common">Abyssinian banana</name>
    <name type="synonym">Musa ensete</name>
    <dbReference type="NCBI Taxonomy" id="4639"/>
    <lineage>
        <taxon>Eukaryota</taxon>
        <taxon>Viridiplantae</taxon>
        <taxon>Streptophyta</taxon>
        <taxon>Embryophyta</taxon>
        <taxon>Tracheophyta</taxon>
        <taxon>Spermatophyta</taxon>
        <taxon>Magnoliopsida</taxon>
        <taxon>Liliopsida</taxon>
        <taxon>Zingiberales</taxon>
        <taxon>Musaceae</taxon>
        <taxon>Ensete</taxon>
    </lineage>
</organism>
<sequence length="104" mass="11670">MSTSGARRGYREFIRMAQGSSLEDDRDSPEIVRGSRKACWEICWELAEGIRGLPGVRWKLADGIESLLGVCQELVKGDWERAKMASEISPKEDQETRRKIVGGS</sequence>